<comment type="caution">
    <text evidence="1">The sequence shown here is derived from an EMBL/GenBank/DDBJ whole genome shotgun (WGS) entry which is preliminary data.</text>
</comment>
<dbReference type="SUPFAM" id="SSF53474">
    <property type="entry name" value="alpha/beta-Hydrolases"/>
    <property type="match status" value="1"/>
</dbReference>
<reference evidence="2" key="1">
    <citation type="journal article" date="2019" name="Int. J. Syst. Evol. Microbiol.">
        <title>The Global Catalogue of Microorganisms (GCM) 10K type strain sequencing project: providing services to taxonomists for standard genome sequencing and annotation.</title>
        <authorList>
            <consortium name="The Broad Institute Genomics Platform"/>
            <consortium name="The Broad Institute Genome Sequencing Center for Infectious Disease"/>
            <person name="Wu L."/>
            <person name="Ma J."/>
        </authorList>
    </citation>
    <scope>NUCLEOTIDE SEQUENCE [LARGE SCALE GENOMIC DNA]</scope>
    <source>
        <strain evidence="2">DFY28</strain>
    </source>
</reference>
<dbReference type="EMBL" id="JBHUEY010000012">
    <property type="protein sequence ID" value="MFD1785733.1"/>
    <property type="molecule type" value="Genomic_DNA"/>
</dbReference>
<protein>
    <submittedName>
        <fullName evidence="1">Alpha/beta hydrolase</fullName>
    </submittedName>
</protein>
<evidence type="ECO:0000313" key="1">
    <source>
        <dbReference type="EMBL" id="MFD1785733.1"/>
    </source>
</evidence>
<accession>A0ABW4N6I5</accession>
<name>A0ABW4N6I5_9CAUL</name>
<dbReference type="GO" id="GO:0016787">
    <property type="term" value="F:hydrolase activity"/>
    <property type="evidence" value="ECO:0007669"/>
    <property type="project" value="UniProtKB-KW"/>
</dbReference>
<dbReference type="RefSeq" id="WP_377281768.1">
    <property type="nucleotide sequence ID" value="NZ_JBHRSI010000004.1"/>
</dbReference>
<gene>
    <name evidence="1" type="ORF">ACFSC0_20240</name>
</gene>
<dbReference type="Proteomes" id="UP001597237">
    <property type="component" value="Unassembled WGS sequence"/>
</dbReference>
<keyword evidence="1" id="KW-0378">Hydrolase</keyword>
<organism evidence="1 2">
    <name type="scientific">Phenylobacterium terrae</name>
    <dbReference type="NCBI Taxonomy" id="2665495"/>
    <lineage>
        <taxon>Bacteria</taxon>
        <taxon>Pseudomonadati</taxon>
        <taxon>Pseudomonadota</taxon>
        <taxon>Alphaproteobacteria</taxon>
        <taxon>Caulobacterales</taxon>
        <taxon>Caulobacteraceae</taxon>
        <taxon>Phenylobacterium</taxon>
    </lineage>
</organism>
<dbReference type="Gene3D" id="3.40.50.1820">
    <property type="entry name" value="alpha/beta hydrolase"/>
    <property type="match status" value="1"/>
</dbReference>
<dbReference type="InterPro" id="IPR050261">
    <property type="entry name" value="FrsA_esterase"/>
</dbReference>
<proteinExistence type="predicted"/>
<sequence length="271" mass="29062">MIQFTQERQDEPGVTRRLFELSVGGETVPAALWTPEGAKGPRPLILMGHGGSQHKKTAGIVARARIYAKKFGYATLAIDAPGHGDRISREQAEAMARDVGARVTGQAPAGFTPERLKQMAQRTAQAVPEWKAALDAVLSLDFVGDDGRIGYWGVSMGTAIGVPFVAQEPRIKCAVFGLAGLRPGAAEFEAAARSITIPVEFVFQWDDAVAPREHGIALFEAFGSAEKTMHINPGGHMGIPPFEGASWERFYVRHLGTAETAAKALEPMATV</sequence>
<keyword evidence="2" id="KW-1185">Reference proteome</keyword>
<dbReference type="InterPro" id="IPR029058">
    <property type="entry name" value="AB_hydrolase_fold"/>
</dbReference>
<evidence type="ECO:0000313" key="2">
    <source>
        <dbReference type="Proteomes" id="UP001597237"/>
    </source>
</evidence>
<dbReference type="PANTHER" id="PTHR22946">
    <property type="entry name" value="DIENELACTONE HYDROLASE DOMAIN-CONTAINING PROTEIN-RELATED"/>
    <property type="match status" value="1"/>
</dbReference>